<keyword evidence="2" id="KW-1133">Transmembrane helix</keyword>
<proteinExistence type="predicted"/>
<gene>
    <name evidence="3" type="ORF">HMN09_00102300</name>
</gene>
<protein>
    <submittedName>
        <fullName evidence="3">Uncharacterized protein</fullName>
    </submittedName>
</protein>
<feature type="transmembrane region" description="Helical" evidence="2">
    <location>
        <begin position="73"/>
        <end position="96"/>
    </location>
</feature>
<keyword evidence="4" id="KW-1185">Reference proteome</keyword>
<dbReference type="AlphaFoldDB" id="A0A8H6TUY8"/>
<dbReference type="OrthoDB" id="3222065at2759"/>
<comment type="caution">
    <text evidence="3">The sequence shown here is derived from an EMBL/GenBank/DDBJ whole genome shotgun (WGS) entry which is preliminary data.</text>
</comment>
<feature type="transmembrane region" description="Helical" evidence="2">
    <location>
        <begin position="38"/>
        <end position="61"/>
    </location>
</feature>
<feature type="transmembrane region" description="Helical" evidence="2">
    <location>
        <begin position="149"/>
        <end position="176"/>
    </location>
</feature>
<evidence type="ECO:0000313" key="3">
    <source>
        <dbReference type="EMBL" id="KAF7323216.1"/>
    </source>
</evidence>
<name>A0A8H6TUY8_MYCCL</name>
<feature type="transmembrane region" description="Helical" evidence="2">
    <location>
        <begin position="196"/>
        <end position="223"/>
    </location>
</feature>
<keyword evidence="2" id="KW-0812">Transmembrane</keyword>
<feature type="transmembrane region" description="Helical" evidence="2">
    <location>
        <begin position="277"/>
        <end position="300"/>
    </location>
</feature>
<organism evidence="3 4">
    <name type="scientific">Mycena chlorophos</name>
    <name type="common">Agaric fungus</name>
    <name type="synonym">Agaricus chlorophos</name>
    <dbReference type="NCBI Taxonomy" id="658473"/>
    <lineage>
        <taxon>Eukaryota</taxon>
        <taxon>Fungi</taxon>
        <taxon>Dikarya</taxon>
        <taxon>Basidiomycota</taxon>
        <taxon>Agaricomycotina</taxon>
        <taxon>Agaricomycetes</taxon>
        <taxon>Agaricomycetidae</taxon>
        <taxon>Agaricales</taxon>
        <taxon>Marasmiineae</taxon>
        <taxon>Mycenaceae</taxon>
        <taxon>Mycena</taxon>
    </lineage>
</organism>
<dbReference type="EMBL" id="JACAZE010000001">
    <property type="protein sequence ID" value="KAF7323216.1"/>
    <property type="molecule type" value="Genomic_DNA"/>
</dbReference>
<sequence>MHIALPHILWRARETSPLPLLMSSATAPVDPRDYKHIVILWDTFNGFAAGSNAILFVLTLLCQHGEGTHAILLNLLGIFVLVSVSACVLPLSGHAFDMYPPFHLCLYSSVASMWNVPLMAGSALAMVMKVWSGVVIACHPTWRREFLEWVNYTPVLLALPYIAAVPIFVTGLSIALQNPSLVFRGSPFYCIVENSALQNAASGLAAGFTLLCLVFSAWITGTLLHSRWRLRQIIDYHGVPYTFVLRTLLFSCFVAVALVVSIVSLTSSFSAVVPDVVVSTCNVALFFIFSTSRTIIDFVFPCRREKPISMPSGIIWHTSGVDSQGSRVDRDRDAPREMLSFTVVHDASERSSQLESKSKTTRVGTGDDSDGSLWGVKSSAPDRDVP</sequence>
<feature type="transmembrane region" description="Helical" evidence="2">
    <location>
        <begin position="116"/>
        <end position="137"/>
    </location>
</feature>
<accession>A0A8H6TUY8</accession>
<feature type="transmembrane region" description="Helical" evidence="2">
    <location>
        <begin position="243"/>
        <end position="265"/>
    </location>
</feature>
<dbReference type="Proteomes" id="UP000613580">
    <property type="component" value="Unassembled WGS sequence"/>
</dbReference>
<keyword evidence="2" id="KW-0472">Membrane</keyword>
<feature type="region of interest" description="Disordered" evidence="1">
    <location>
        <begin position="346"/>
        <end position="386"/>
    </location>
</feature>
<reference evidence="3" key="1">
    <citation type="submission" date="2020-05" db="EMBL/GenBank/DDBJ databases">
        <title>Mycena genomes resolve the evolution of fungal bioluminescence.</title>
        <authorList>
            <person name="Tsai I.J."/>
        </authorList>
    </citation>
    <scope>NUCLEOTIDE SEQUENCE</scope>
    <source>
        <strain evidence="3">110903Hualien_Pintung</strain>
    </source>
</reference>
<evidence type="ECO:0000256" key="1">
    <source>
        <dbReference type="SAM" id="MobiDB-lite"/>
    </source>
</evidence>
<evidence type="ECO:0000313" key="4">
    <source>
        <dbReference type="Proteomes" id="UP000613580"/>
    </source>
</evidence>
<evidence type="ECO:0000256" key="2">
    <source>
        <dbReference type="SAM" id="Phobius"/>
    </source>
</evidence>